<reference evidence="2 3" key="1">
    <citation type="journal article" date="2015" name="Environ. Microbiol.">
        <title>Metagenome sequence of Elaphomyces granulatus from sporocarp tissue reveals Ascomycota ectomycorrhizal fingerprints of genome expansion and a Proteobacteria-rich microbiome.</title>
        <authorList>
            <person name="Quandt C.A."/>
            <person name="Kohler A."/>
            <person name="Hesse C.N."/>
            <person name="Sharpton T.J."/>
            <person name="Martin F."/>
            <person name="Spatafora J.W."/>
        </authorList>
    </citation>
    <scope>NUCLEOTIDE SEQUENCE [LARGE SCALE GENOMIC DNA]</scope>
    <source>
        <strain evidence="2 3">OSC145934</strain>
    </source>
</reference>
<organism evidence="2 3">
    <name type="scientific">Elaphomyces granulatus</name>
    <dbReference type="NCBI Taxonomy" id="519963"/>
    <lineage>
        <taxon>Eukaryota</taxon>
        <taxon>Fungi</taxon>
        <taxon>Dikarya</taxon>
        <taxon>Ascomycota</taxon>
        <taxon>Pezizomycotina</taxon>
        <taxon>Eurotiomycetes</taxon>
        <taxon>Eurotiomycetidae</taxon>
        <taxon>Eurotiales</taxon>
        <taxon>Elaphomycetaceae</taxon>
        <taxon>Elaphomyces</taxon>
    </lineage>
</organism>
<dbReference type="PANTHER" id="PTHR42084">
    <property type="entry name" value="YALI0E26631P"/>
    <property type="match status" value="1"/>
</dbReference>
<dbReference type="AlphaFoldDB" id="A0A232LVE3"/>
<sequence>MSVDLLAEFGPGSKSISTTEAYASSKSSAITSTTTSDQNQQSSEPPTSINKSYNLANDFTDPLSGLTRRLSSRVGQAVDVLQLVDATAEDAIDDDWGEFECAETNPKKDQYLNLVEVGIQSSVNQNSASERAKSGYHADPTESLLLKDRVSFAEKKPVEPSSGDSTIDPVASIRPLQEIYDDWGNFAHAPDEAPPQLEQLAKSQNTTSKTIACLPTEEPSKARGQASDAQVRPTNIPPPSVLLQLFPPRLGGFYEKLTTENNTAEGNTSVTESALRLVSMLKVTARVITGRSLRWKRDNILNQSTKIGPARSGKSGGMKLSSVSKNETVREEQEVMEVVEVWRRHAALFNRVILSAGKRPFPVTADKARVTTASPSQGALTAIHPCAICGLKRDERLAKVDEDIEDSFGDWWIDYWGHADCKRFWDESSKLLHQR</sequence>
<feature type="region of interest" description="Disordered" evidence="1">
    <location>
        <begin position="1"/>
        <end position="55"/>
    </location>
</feature>
<dbReference type="OrthoDB" id="5420391at2759"/>
<protein>
    <submittedName>
        <fullName evidence="2">Uncharacterized protein</fullName>
    </submittedName>
</protein>
<feature type="region of interest" description="Disordered" evidence="1">
    <location>
        <begin position="218"/>
        <end position="240"/>
    </location>
</feature>
<dbReference type="EMBL" id="NPHW01004539">
    <property type="protein sequence ID" value="OXV07807.1"/>
    <property type="molecule type" value="Genomic_DNA"/>
</dbReference>
<dbReference type="Proteomes" id="UP000243515">
    <property type="component" value="Unassembled WGS sequence"/>
</dbReference>
<evidence type="ECO:0000256" key="1">
    <source>
        <dbReference type="SAM" id="MobiDB-lite"/>
    </source>
</evidence>
<gene>
    <name evidence="2" type="ORF">Egran_04427</name>
</gene>
<keyword evidence="3" id="KW-1185">Reference proteome</keyword>
<comment type="caution">
    <text evidence="2">The sequence shown here is derived from an EMBL/GenBank/DDBJ whole genome shotgun (WGS) entry which is preliminary data.</text>
</comment>
<accession>A0A232LVE3</accession>
<dbReference type="PANTHER" id="PTHR42084:SF1">
    <property type="entry name" value="SERINE_THREONINE-PROTEIN KINASE PPK6"/>
    <property type="match status" value="1"/>
</dbReference>
<feature type="compositionally biased region" description="Low complexity" evidence="1">
    <location>
        <begin position="24"/>
        <end position="43"/>
    </location>
</feature>
<evidence type="ECO:0000313" key="3">
    <source>
        <dbReference type="Proteomes" id="UP000243515"/>
    </source>
</evidence>
<proteinExistence type="predicted"/>
<feature type="region of interest" description="Disordered" evidence="1">
    <location>
        <begin position="305"/>
        <end position="326"/>
    </location>
</feature>
<evidence type="ECO:0000313" key="2">
    <source>
        <dbReference type="EMBL" id="OXV07807.1"/>
    </source>
</evidence>
<feature type="compositionally biased region" description="Polar residues" evidence="1">
    <location>
        <begin position="44"/>
        <end position="55"/>
    </location>
</feature>
<name>A0A232LVE3_9EURO</name>